<dbReference type="Gene3D" id="3.30.420.40">
    <property type="match status" value="2"/>
</dbReference>
<evidence type="ECO:0000256" key="2">
    <source>
        <dbReference type="ARBA" id="ARBA00022840"/>
    </source>
</evidence>
<dbReference type="Pfam" id="PF00012">
    <property type="entry name" value="HSP70"/>
    <property type="match status" value="1"/>
</dbReference>
<dbReference type="OrthoDB" id="5173286at2"/>
<dbReference type="EMBL" id="MVHR01000016">
    <property type="protein sequence ID" value="ORA73216.1"/>
    <property type="molecule type" value="Genomic_DNA"/>
</dbReference>
<dbReference type="GO" id="GO:0005524">
    <property type="term" value="F:ATP binding"/>
    <property type="evidence" value="ECO:0007669"/>
    <property type="project" value="UniProtKB-KW"/>
</dbReference>
<dbReference type="InterPro" id="IPR013126">
    <property type="entry name" value="Hsp_70_fam"/>
</dbReference>
<feature type="compositionally biased region" description="Pro residues" evidence="4">
    <location>
        <begin position="488"/>
        <end position="499"/>
    </location>
</feature>
<keyword evidence="5" id="KW-0472">Membrane</keyword>
<accession>A0A1X0DLD7</accession>
<feature type="transmembrane region" description="Helical" evidence="5">
    <location>
        <begin position="434"/>
        <end position="457"/>
    </location>
</feature>
<reference evidence="6 7" key="1">
    <citation type="submission" date="2017-02" db="EMBL/GenBank/DDBJ databases">
        <title>The new phylogeny of genus Mycobacterium.</title>
        <authorList>
            <person name="Tortoli E."/>
            <person name="Trovato A."/>
            <person name="Cirillo D.M."/>
        </authorList>
    </citation>
    <scope>NUCLEOTIDE SEQUENCE [LARGE SCALE GENOMIC DNA]</scope>
    <source>
        <strain evidence="6 7">DSM 44471</strain>
    </source>
</reference>
<dbReference type="STRING" id="53376.BST25_12850"/>
<dbReference type="Proteomes" id="UP000192566">
    <property type="component" value="Unassembled WGS sequence"/>
</dbReference>
<dbReference type="GO" id="GO:0140662">
    <property type="term" value="F:ATP-dependent protein folding chaperone"/>
    <property type="evidence" value="ECO:0007669"/>
    <property type="project" value="InterPro"/>
</dbReference>
<keyword evidence="3" id="KW-0143">Chaperone</keyword>
<protein>
    <submittedName>
        <fullName evidence="6">Uncharacterized protein</fullName>
    </submittedName>
</protein>
<name>A0A1X0DLD7_MYCHE</name>
<evidence type="ECO:0000256" key="1">
    <source>
        <dbReference type="ARBA" id="ARBA00022741"/>
    </source>
</evidence>
<feature type="compositionally biased region" description="Pro residues" evidence="4">
    <location>
        <begin position="530"/>
        <end position="552"/>
    </location>
</feature>
<keyword evidence="1" id="KW-0547">Nucleotide-binding</keyword>
<feature type="compositionally biased region" description="Low complexity" evidence="4">
    <location>
        <begin position="500"/>
        <end position="529"/>
    </location>
</feature>
<organism evidence="6 7">
    <name type="scientific">Mycobacterium heidelbergense</name>
    <dbReference type="NCBI Taxonomy" id="53376"/>
    <lineage>
        <taxon>Bacteria</taxon>
        <taxon>Bacillati</taxon>
        <taxon>Actinomycetota</taxon>
        <taxon>Actinomycetes</taxon>
        <taxon>Mycobacteriales</taxon>
        <taxon>Mycobacteriaceae</taxon>
        <taxon>Mycobacterium</taxon>
        <taxon>Mycobacterium simiae complex</taxon>
    </lineage>
</organism>
<dbReference type="AlphaFoldDB" id="A0A1X0DLD7"/>
<evidence type="ECO:0000256" key="3">
    <source>
        <dbReference type="ARBA" id="ARBA00023186"/>
    </source>
</evidence>
<evidence type="ECO:0000313" key="7">
    <source>
        <dbReference type="Proteomes" id="UP000192566"/>
    </source>
</evidence>
<keyword evidence="2" id="KW-0067">ATP-binding</keyword>
<sequence>MADEARPALGLSIGATNLAAVTADLAIVRKPVLTLYRQRPPEVGVPPENPRLDEPGLVITDFVDRVGDPVGIVAADGSVHRSEALVADGLRALAYAATGGRGLPDGVAVTYPAHWSATSVDAMGGALNRVPEWSERARPPLLIPDAAAALFAARTNPGIPARGTVAVCDFGGSGTSITLMDAAGDYEPVAPTARHHDFSGDMIDQALLTAVIANLPGMSGTSAIGPLSRLRTGCRSAKEQLSSTTATTLGDIRLTRSELDDAIRAPLNGLVALLDEALRRNGIRDLVAVVSVGGGANIPAVTTTLSGHFRVPVVTTPRPQLTAAIGGALRAARGPDDNSATALTPAASATATDLAPLARAVRAQPPVEGAVSSMMPALAWSEADGSRAMPAGTGEYPKPGGSGYTSARPAVKFEQPARPPSEPKKRPIIPWSRVPGVAIIGTAVALLLVGTALAIALSSGDNPATTPGTSTTPAAPGPPPNGGTSQPAPAPPSPQPPPSSTADTNPPATTDTPTTAVPPAAPQGPVTEAPAPPAAPAVPPIPQIPPIPPIPRIPGLGEIPGLGVLSGAH</sequence>
<comment type="caution">
    <text evidence="6">The sequence shown here is derived from an EMBL/GenBank/DDBJ whole genome shotgun (WGS) entry which is preliminary data.</text>
</comment>
<keyword evidence="5" id="KW-1133">Transmembrane helix</keyword>
<dbReference type="PANTHER" id="PTHR42749:SF1">
    <property type="entry name" value="CELL SHAPE-DETERMINING PROTEIN MREB"/>
    <property type="match status" value="1"/>
</dbReference>
<dbReference type="RefSeq" id="WP_083074421.1">
    <property type="nucleotide sequence ID" value="NZ_AP022615.1"/>
</dbReference>
<keyword evidence="5" id="KW-0812">Transmembrane</keyword>
<keyword evidence="7" id="KW-1185">Reference proteome</keyword>
<dbReference type="SUPFAM" id="SSF53067">
    <property type="entry name" value="Actin-like ATPase domain"/>
    <property type="match status" value="1"/>
</dbReference>
<evidence type="ECO:0000256" key="5">
    <source>
        <dbReference type="SAM" id="Phobius"/>
    </source>
</evidence>
<feature type="compositionally biased region" description="Low complexity" evidence="4">
    <location>
        <begin position="460"/>
        <end position="474"/>
    </location>
</feature>
<feature type="region of interest" description="Disordered" evidence="4">
    <location>
        <begin position="385"/>
        <end position="407"/>
    </location>
</feature>
<gene>
    <name evidence="6" type="ORF">BST25_12850</name>
</gene>
<feature type="region of interest" description="Disordered" evidence="4">
    <location>
        <begin position="460"/>
        <end position="569"/>
    </location>
</feature>
<dbReference type="PANTHER" id="PTHR42749">
    <property type="entry name" value="CELL SHAPE-DETERMINING PROTEIN MREB"/>
    <property type="match status" value="1"/>
</dbReference>
<proteinExistence type="predicted"/>
<evidence type="ECO:0000313" key="6">
    <source>
        <dbReference type="EMBL" id="ORA73216.1"/>
    </source>
</evidence>
<evidence type="ECO:0000256" key="4">
    <source>
        <dbReference type="SAM" id="MobiDB-lite"/>
    </source>
</evidence>
<dbReference type="Gene3D" id="3.90.640.10">
    <property type="entry name" value="Actin, Chain A, domain 4"/>
    <property type="match status" value="1"/>
</dbReference>
<dbReference type="InterPro" id="IPR043129">
    <property type="entry name" value="ATPase_NBD"/>
</dbReference>